<dbReference type="Pfam" id="PF09992">
    <property type="entry name" value="NAGPA"/>
    <property type="match status" value="1"/>
</dbReference>
<name>A0ABV9H410_9HYPH</name>
<feature type="domain" description="Phosphodiester glycosidase" evidence="2">
    <location>
        <begin position="86"/>
        <end position="241"/>
    </location>
</feature>
<organism evidence="3 4">
    <name type="scientific">Daeguia caeni</name>
    <dbReference type="NCBI Taxonomy" id="439612"/>
    <lineage>
        <taxon>Bacteria</taxon>
        <taxon>Pseudomonadati</taxon>
        <taxon>Pseudomonadota</taxon>
        <taxon>Alphaproteobacteria</taxon>
        <taxon>Hyphomicrobiales</taxon>
        <taxon>Brucellaceae</taxon>
        <taxon>Daeguia</taxon>
    </lineage>
</organism>
<dbReference type="RefSeq" id="WP_374834411.1">
    <property type="nucleotide sequence ID" value="NZ_JBHEEZ010000050.1"/>
</dbReference>
<evidence type="ECO:0000259" key="2">
    <source>
        <dbReference type="Pfam" id="PF09992"/>
    </source>
</evidence>
<comment type="caution">
    <text evidence="3">The sequence shown here is derived from an EMBL/GenBank/DDBJ whole genome shotgun (WGS) entry which is preliminary data.</text>
</comment>
<dbReference type="Proteomes" id="UP001596042">
    <property type="component" value="Unassembled WGS sequence"/>
</dbReference>
<proteinExistence type="predicted"/>
<evidence type="ECO:0000313" key="4">
    <source>
        <dbReference type="Proteomes" id="UP001596042"/>
    </source>
</evidence>
<gene>
    <name evidence="3" type="ORF">ACFO1V_02450</name>
</gene>
<keyword evidence="3" id="KW-0378">Hydrolase</keyword>
<feature type="signal peptide" evidence="1">
    <location>
        <begin position="1"/>
        <end position="31"/>
    </location>
</feature>
<feature type="chain" id="PRO_5045298445" evidence="1">
    <location>
        <begin position="32"/>
        <end position="271"/>
    </location>
</feature>
<evidence type="ECO:0000256" key="1">
    <source>
        <dbReference type="SAM" id="SignalP"/>
    </source>
</evidence>
<dbReference type="EMBL" id="JBHSEL010000028">
    <property type="protein sequence ID" value="MFC4624094.1"/>
    <property type="molecule type" value="Genomic_DNA"/>
</dbReference>
<sequence length="271" mass="29820">MPSGFRFQLERLLAAAGLLHLALFIAPSAQAEICAAQDFSGAQYIVCDVSPEQRPQLQLFWKDENGEAYRNFSRLASALQQSGKSLILAFNAGMYETDFAPIGLYVENGKVLRSVKTPDPPKGKGPVANFFKKPNGVFFLNEKEAAIVPTRTYLKMQPKARLATQSGPMLVIDGRINPIFIQGSSDRTHRSGVGICEGNLIRFAISMGSVNFHDFAQLFRDHLHCRNALFLDGGGGAGFYSPALQRNDFSWHGGYGPMFGLVEDAREKPQD</sequence>
<reference evidence="4" key="1">
    <citation type="journal article" date="2019" name="Int. J. Syst. Evol. Microbiol.">
        <title>The Global Catalogue of Microorganisms (GCM) 10K type strain sequencing project: providing services to taxonomists for standard genome sequencing and annotation.</title>
        <authorList>
            <consortium name="The Broad Institute Genomics Platform"/>
            <consortium name="The Broad Institute Genome Sequencing Center for Infectious Disease"/>
            <person name="Wu L."/>
            <person name="Ma J."/>
        </authorList>
    </citation>
    <scope>NUCLEOTIDE SEQUENCE [LARGE SCALE GENOMIC DNA]</scope>
    <source>
        <strain evidence="4">CGMCC 1.15731</strain>
    </source>
</reference>
<keyword evidence="4" id="KW-1185">Reference proteome</keyword>
<accession>A0ABV9H410</accession>
<protein>
    <submittedName>
        <fullName evidence="3">Phosphodiester glycosidase family protein</fullName>
    </submittedName>
</protein>
<dbReference type="InterPro" id="IPR018711">
    <property type="entry name" value="NAGPA"/>
</dbReference>
<keyword evidence="1" id="KW-0732">Signal</keyword>
<evidence type="ECO:0000313" key="3">
    <source>
        <dbReference type="EMBL" id="MFC4624094.1"/>
    </source>
</evidence>
<dbReference type="GO" id="GO:0016798">
    <property type="term" value="F:hydrolase activity, acting on glycosyl bonds"/>
    <property type="evidence" value="ECO:0007669"/>
    <property type="project" value="UniProtKB-KW"/>
</dbReference>
<keyword evidence="3" id="KW-0326">Glycosidase</keyword>